<dbReference type="EMBL" id="QFZK01000015">
    <property type="protein sequence ID" value="RFO95500.1"/>
    <property type="molecule type" value="Genomic_DNA"/>
</dbReference>
<dbReference type="PANTHER" id="PTHR33376:SF5">
    <property type="entry name" value="EXTRACYTOPLASMIC SOLUTE RECEPTOR PROTEIN"/>
    <property type="match status" value="1"/>
</dbReference>
<evidence type="ECO:0000256" key="1">
    <source>
        <dbReference type="ARBA" id="ARBA00022729"/>
    </source>
</evidence>
<dbReference type="NCBIfam" id="NF037995">
    <property type="entry name" value="TRAP_S1"/>
    <property type="match status" value="1"/>
</dbReference>
<dbReference type="Pfam" id="PF03480">
    <property type="entry name" value="DctP"/>
    <property type="match status" value="1"/>
</dbReference>
<keyword evidence="1" id="KW-0732">Signal</keyword>
<accession>A0A3E1R9Z9</accession>
<dbReference type="AlphaFoldDB" id="A0A3E1R9Z9"/>
<organism evidence="2 3">
    <name type="scientific">Rhodoferax lacus</name>
    <dbReference type="NCBI Taxonomy" id="2184758"/>
    <lineage>
        <taxon>Bacteria</taxon>
        <taxon>Pseudomonadati</taxon>
        <taxon>Pseudomonadota</taxon>
        <taxon>Betaproteobacteria</taxon>
        <taxon>Burkholderiales</taxon>
        <taxon>Comamonadaceae</taxon>
        <taxon>Rhodoferax</taxon>
    </lineage>
</organism>
<evidence type="ECO:0000313" key="3">
    <source>
        <dbReference type="Proteomes" id="UP000260665"/>
    </source>
</evidence>
<protein>
    <submittedName>
        <fullName evidence="2">ABC transporter substrate-binding protein</fullName>
    </submittedName>
</protein>
<keyword evidence="3" id="KW-1185">Reference proteome</keyword>
<comment type="caution">
    <text evidence="2">The sequence shown here is derived from an EMBL/GenBank/DDBJ whole genome shotgun (WGS) entry which is preliminary data.</text>
</comment>
<dbReference type="Gene3D" id="3.40.190.170">
    <property type="entry name" value="Bacterial extracellular solute-binding protein, family 7"/>
    <property type="match status" value="1"/>
</dbReference>
<dbReference type="PANTHER" id="PTHR33376">
    <property type="match status" value="1"/>
</dbReference>
<sequence length="353" mass="38650">MTRTGATAHTITTPRLGRRAWLFGVASLLCLGDAHPVAAQPLVFRISTENTPTHFQTLVVQRFADTLAGKTRGKLAVEFHHSAQLFRDQDVIRALSDGKVDMAVPGNWQLDRYDPYVSALMLPVLMGRSAAEHHRFRDGRAGQLISQHLAESINVVVPGRWIDLGFAHVFTTGKAIAGYQDMAGMRTRIAGGAAIAAQVSAVGAVPTVVPWPDLPNVLQQGRIDGLLTTHETVASARLWDMGVQHATENMSYFAQYIPVVSRSCWERLSPDLRLAVQQSWESVVDDARAQSSSAQQEARRTLQAHGVRVMDLSPQALQAWRQELMKGQAALARSLGIPDTLLAEAERQFGRAP</sequence>
<dbReference type="Proteomes" id="UP000260665">
    <property type="component" value="Unassembled WGS sequence"/>
</dbReference>
<name>A0A3E1R9Z9_9BURK</name>
<proteinExistence type="predicted"/>
<dbReference type="RefSeq" id="WP_117179464.1">
    <property type="nucleotide sequence ID" value="NZ_QFZK01000015.1"/>
</dbReference>
<evidence type="ECO:0000313" key="2">
    <source>
        <dbReference type="EMBL" id="RFO95500.1"/>
    </source>
</evidence>
<dbReference type="InterPro" id="IPR018389">
    <property type="entry name" value="DctP_fam"/>
</dbReference>
<dbReference type="InterPro" id="IPR038404">
    <property type="entry name" value="TRAP_DctP_sf"/>
</dbReference>
<reference evidence="2 3" key="1">
    <citation type="submission" date="2018-05" db="EMBL/GenBank/DDBJ databases">
        <title>Rhodoferax soyangensis sp.nov., isolated from an oligotrophic freshwater lake.</title>
        <authorList>
            <person name="Park M."/>
        </authorList>
    </citation>
    <scope>NUCLEOTIDE SEQUENCE [LARGE SCALE GENOMIC DNA]</scope>
    <source>
        <strain evidence="2 3">IMCC26218</strain>
    </source>
</reference>
<dbReference type="GO" id="GO:0055085">
    <property type="term" value="P:transmembrane transport"/>
    <property type="evidence" value="ECO:0007669"/>
    <property type="project" value="InterPro"/>
</dbReference>
<gene>
    <name evidence="2" type="ORF">DIC66_17900</name>
</gene>
<dbReference type="OrthoDB" id="8673861at2"/>